<name>X0WPK8_9ZZZZ</name>
<sequence>GLNSPLTPIFTDSFEGRVNGNNKLTSSFYQTIFSPNDISFVENGKIGKAVHFNSLSSYIGYPGKYINPDEGTIRFYFKPDLNFYKFYNLRQSAWKDYSTYKTPFGGFLIDTVAYLPAFTGSFLAFLGFSGDISNKNTNLTFGTWNGSSWSYAKYSNKDDLIFSSGTWYDFAFTWSKREGKTKIFIDGIEKADANFNTSLSSKEPFFIGENPFEYSGTSYWPYGPHSLIGTYDELRVYDEALDFKE</sequence>
<gene>
    <name evidence="1" type="ORF">S01H1_59564</name>
</gene>
<dbReference type="SUPFAM" id="SSF49899">
    <property type="entry name" value="Concanavalin A-like lectins/glucanases"/>
    <property type="match status" value="1"/>
</dbReference>
<comment type="caution">
    <text evidence="1">The sequence shown here is derived from an EMBL/GenBank/DDBJ whole genome shotgun (WGS) entry which is preliminary data.</text>
</comment>
<protein>
    <recommendedName>
        <fullName evidence="2">LamG-like jellyroll fold domain-containing protein</fullName>
    </recommendedName>
</protein>
<dbReference type="EMBL" id="BARS01038964">
    <property type="protein sequence ID" value="GAG14616.1"/>
    <property type="molecule type" value="Genomic_DNA"/>
</dbReference>
<feature type="non-terminal residue" evidence="1">
    <location>
        <position position="1"/>
    </location>
</feature>
<dbReference type="InterPro" id="IPR013320">
    <property type="entry name" value="ConA-like_dom_sf"/>
</dbReference>
<reference evidence="1" key="1">
    <citation type="journal article" date="2014" name="Front. Microbiol.">
        <title>High frequency of phylogenetically diverse reductive dehalogenase-homologous genes in deep subseafloor sedimentary metagenomes.</title>
        <authorList>
            <person name="Kawai M."/>
            <person name="Futagami T."/>
            <person name="Toyoda A."/>
            <person name="Takaki Y."/>
            <person name="Nishi S."/>
            <person name="Hori S."/>
            <person name="Arai W."/>
            <person name="Tsubouchi T."/>
            <person name="Morono Y."/>
            <person name="Uchiyama I."/>
            <person name="Ito T."/>
            <person name="Fujiyama A."/>
            <person name="Inagaki F."/>
            <person name="Takami H."/>
        </authorList>
    </citation>
    <scope>NUCLEOTIDE SEQUENCE</scope>
    <source>
        <strain evidence="1">Expedition CK06-06</strain>
    </source>
</reference>
<evidence type="ECO:0000313" key="1">
    <source>
        <dbReference type="EMBL" id="GAG14616.1"/>
    </source>
</evidence>
<organism evidence="1">
    <name type="scientific">marine sediment metagenome</name>
    <dbReference type="NCBI Taxonomy" id="412755"/>
    <lineage>
        <taxon>unclassified sequences</taxon>
        <taxon>metagenomes</taxon>
        <taxon>ecological metagenomes</taxon>
    </lineage>
</organism>
<dbReference type="AlphaFoldDB" id="X0WPK8"/>
<proteinExistence type="predicted"/>
<accession>X0WPK8</accession>
<evidence type="ECO:0008006" key="2">
    <source>
        <dbReference type="Google" id="ProtNLM"/>
    </source>
</evidence>
<dbReference type="Pfam" id="PF13385">
    <property type="entry name" value="Laminin_G_3"/>
    <property type="match status" value="1"/>
</dbReference>
<dbReference type="Gene3D" id="2.60.120.200">
    <property type="match status" value="1"/>
</dbReference>